<sequence>MVWVPSGKPATPVEDGYSCIRKWHREMDDNAHCTGSGVVSGVLGKDYCVARLGSDLLNAY</sequence>
<comment type="caution">
    <text evidence="1">The sequence shown here is derived from an EMBL/GenBank/DDBJ whole genome shotgun (WGS) entry which is preliminary data.</text>
</comment>
<keyword evidence="2" id="KW-1185">Reference proteome</keyword>
<dbReference type="Proteomes" id="UP000297777">
    <property type="component" value="Unassembled WGS sequence"/>
</dbReference>
<gene>
    <name evidence="1" type="ORF">BTUL_0001g00940</name>
</gene>
<evidence type="ECO:0000313" key="2">
    <source>
        <dbReference type="Proteomes" id="UP000297777"/>
    </source>
</evidence>
<accession>A0A4Z1F740</accession>
<reference evidence="1 2" key="1">
    <citation type="submission" date="2017-12" db="EMBL/GenBank/DDBJ databases">
        <title>Comparative genomics of Botrytis spp.</title>
        <authorList>
            <person name="Valero-Jimenez C.A."/>
            <person name="Tapia P."/>
            <person name="Veloso J."/>
            <person name="Silva-Moreno E."/>
            <person name="Staats M."/>
            <person name="Valdes J.H."/>
            <person name="Van Kan J.A.L."/>
        </authorList>
    </citation>
    <scope>NUCLEOTIDE SEQUENCE [LARGE SCALE GENOMIC DNA]</scope>
    <source>
        <strain evidence="1 2">Bt9001</strain>
    </source>
</reference>
<organism evidence="1 2">
    <name type="scientific">Botrytis tulipae</name>
    <dbReference type="NCBI Taxonomy" id="87230"/>
    <lineage>
        <taxon>Eukaryota</taxon>
        <taxon>Fungi</taxon>
        <taxon>Dikarya</taxon>
        <taxon>Ascomycota</taxon>
        <taxon>Pezizomycotina</taxon>
        <taxon>Leotiomycetes</taxon>
        <taxon>Helotiales</taxon>
        <taxon>Sclerotiniaceae</taxon>
        <taxon>Botrytis</taxon>
    </lineage>
</organism>
<proteinExistence type="predicted"/>
<protein>
    <submittedName>
        <fullName evidence="1">Uncharacterized protein</fullName>
    </submittedName>
</protein>
<evidence type="ECO:0000313" key="1">
    <source>
        <dbReference type="EMBL" id="TGO20086.1"/>
    </source>
</evidence>
<dbReference type="EMBL" id="PQXH01000001">
    <property type="protein sequence ID" value="TGO20086.1"/>
    <property type="molecule type" value="Genomic_DNA"/>
</dbReference>
<dbReference type="AlphaFoldDB" id="A0A4Z1F740"/>
<name>A0A4Z1F740_9HELO</name>